<evidence type="ECO:0000259" key="1">
    <source>
        <dbReference type="PROSITE" id="PS51387"/>
    </source>
</evidence>
<organism evidence="2">
    <name type="scientific">mine drainage metagenome</name>
    <dbReference type="NCBI Taxonomy" id="410659"/>
    <lineage>
        <taxon>unclassified sequences</taxon>
        <taxon>metagenomes</taxon>
        <taxon>ecological metagenomes</taxon>
    </lineage>
</organism>
<dbReference type="InterPro" id="IPR002346">
    <property type="entry name" value="Mopterin_DH_FAD-bd"/>
</dbReference>
<sequence length="166" mass="17761">AGGTDLMVDARMGRADPEWLVDLTRLPSLAAFDFDGTVLRIGSMTRIRALELDPRIRQRASGLVDAARVLGSVQIRTMATIGGNLCHGTPSAEMPPPLLVHDTECDIAGPAATRSVPLVDLFAGPNQTTLRSDEILLGLRLAAPLHTPVRATSARPYGGRWTWLAS</sequence>
<dbReference type="InterPro" id="IPR016169">
    <property type="entry name" value="FAD-bd_PCMH_sub2"/>
</dbReference>
<dbReference type="SUPFAM" id="SSF56176">
    <property type="entry name" value="FAD-binding/transporter-associated domain-like"/>
    <property type="match status" value="1"/>
</dbReference>
<dbReference type="InterPro" id="IPR036318">
    <property type="entry name" value="FAD-bd_PCMH-like_sf"/>
</dbReference>
<dbReference type="EMBL" id="AUZZ01004860">
    <property type="protein sequence ID" value="EQD51657.1"/>
    <property type="molecule type" value="Genomic_DNA"/>
</dbReference>
<dbReference type="InterPro" id="IPR016166">
    <property type="entry name" value="FAD-bd_PCMH"/>
</dbReference>
<name>T1A3V5_9ZZZZ</name>
<dbReference type="PANTHER" id="PTHR42659:SF9">
    <property type="entry name" value="XANTHINE DEHYDROGENASE FAD-BINDING SUBUNIT XDHB-RELATED"/>
    <property type="match status" value="1"/>
</dbReference>
<reference evidence="2" key="1">
    <citation type="submission" date="2013-08" db="EMBL/GenBank/DDBJ databases">
        <authorList>
            <person name="Mendez C."/>
            <person name="Richter M."/>
            <person name="Ferrer M."/>
            <person name="Sanchez J."/>
        </authorList>
    </citation>
    <scope>NUCLEOTIDE SEQUENCE</scope>
</reference>
<keyword evidence="2" id="KW-0560">Oxidoreductase</keyword>
<protein>
    <submittedName>
        <fullName evidence="2">Molybdopterin dehydrogenase FAD-binding protein</fullName>
        <ecNumber evidence="2">1.-.-.-</ecNumber>
    </submittedName>
</protein>
<dbReference type="PANTHER" id="PTHR42659">
    <property type="entry name" value="XANTHINE DEHYDROGENASE SUBUNIT C-RELATED"/>
    <property type="match status" value="1"/>
</dbReference>
<dbReference type="Gene3D" id="3.30.465.10">
    <property type="match status" value="1"/>
</dbReference>
<dbReference type="GO" id="GO:0016491">
    <property type="term" value="F:oxidoreductase activity"/>
    <property type="evidence" value="ECO:0007669"/>
    <property type="project" value="UniProtKB-KW"/>
</dbReference>
<accession>T1A3V5</accession>
<evidence type="ECO:0000313" key="2">
    <source>
        <dbReference type="EMBL" id="EQD51657.1"/>
    </source>
</evidence>
<dbReference type="EC" id="1.-.-.-" evidence="2"/>
<feature type="non-terminal residue" evidence="2">
    <location>
        <position position="166"/>
    </location>
</feature>
<dbReference type="InterPro" id="IPR051312">
    <property type="entry name" value="Diverse_Substr_Oxidored"/>
</dbReference>
<gene>
    <name evidence="2" type="ORF">B2A_06823</name>
</gene>
<feature type="domain" description="FAD-binding PCMH-type" evidence="1">
    <location>
        <begin position="1"/>
        <end position="146"/>
    </location>
</feature>
<reference evidence="2" key="2">
    <citation type="journal article" date="2014" name="ISME J.">
        <title>Microbial stratification in low pH oxic and suboxic macroscopic growths along an acid mine drainage.</title>
        <authorList>
            <person name="Mendez-Garcia C."/>
            <person name="Mesa V."/>
            <person name="Sprenger R.R."/>
            <person name="Richter M."/>
            <person name="Diez M.S."/>
            <person name="Solano J."/>
            <person name="Bargiela R."/>
            <person name="Golyshina O.V."/>
            <person name="Manteca A."/>
            <person name="Ramos J.L."/>
            <person name="Gallego J.R."/>
            <person name="Llorente I."/>
            <person name="Martins Dos Santos V.A."/>
            <person name="Jensen O.N."/>
            <person name="Pelaez A.I."/>
            <person name="Sanchez J."/>
            <person name="Ferrer M."/>
        </authorList>
    </citation>
    <scope>NUCLEOTIDE SEQUENCE</scope>
</reference>
<dbReference type="Pfam" id="PF00941">
    <property type="entry name" value="FAD_binding_5"/>
    <property type="match status" value="1"/>
</dbReference>
<dbReference type="AlphaFoldDB" id="T1A3V5"/>
<dbReference type="PROSITE" id="PS51387">
    <property type="entry name" value="FAD_PCMH"/>
    <property type="match status" value="1"/>
</dbReference>
<feature type="non-terminal residue" evidence="2">
    <location>
        <position position="1"/>
    </location>
</feature>
<comment type="caution">
    <text evidence="2">The sequence shown here is derived from an EMBL/GenBank/DDBJ whole genome shotgun (WGS) entry which is preliminary data.</text>
</comment>
<proteinExistence type="predicted"/>
<dbReference type="GO" id="GO:0071949">
    <property type="term" value="F:FAD binding"/>
    <property type="evidence" value="ECO:0007669"/>
    <property type="project" value="InterPro"/>
</dbReference>